<dbReference type="EMBL" id="JBBXJM010000001">
    <property type="protein sequence ID" value="KAL1413357.1"/>
    <property type="molecule type" value="Genomic_DNA"/>
</dbReference>
<proteinExistence type="predicted"/>
<feature type="compositionally biased region" description="Polar residues" evidence="1">
    <location>
        <begin position="186"/>
        <end position="196"/>
    </location>
</feature>
<evidence type="ECO:0000313" key="3">
    <source>
        <dbReference type="Proteomes" id="UP001565368"/>
    </source>
</evidence>
<feature type="region of interest" description="Disordered" evidence="1">
    <location>
        <begin position="252"/>
        <end position="310"/>
    </location>
</feature>
<feature type="compositionally biased region" description="Low complexity" evidence="1">
    <location>
        <begin position="32"/>
        <end position="59"/>
    </location>
</feature>
<feature type="compositionally biased region" description="Pro residues" evidence="1">
    <location>
        <begin position="90"/>
        <end position="99"/>
    </location>
</feature>
<reference evidence="2 3" key="1">
    <citation type="submission" date="2023-08" db="EMBL/GenBank/DDBJ databases">
        <title>Annotated Genome Sequence of Vanrija albida AlHP1.</title>
        <authorList>
            <person name="Herzog R."/>
        </authorList>
    </citation>
    <scope>NUCLEOTIDE SEQUENCE [LARGE SCALE GENOMIC DNA]</scope>
    <source>
        <strain evidence="2 3">AlHP1</strain>
    </source>
</reference>
<evidence type="ECO:0000256" key="1">
    <source>
        <dbReference type="SAM" id="MobiDB-lite"/>
    </source>
</evidence>
<sequence>MATHAPPPPHHHSSTAPIAQLYSSSFTYSLNSPDPSSLSPSPSSLAPSSSSHHQPQPSSKAGFRSSRRATRAVSYVPVSPNVDFTLSPPLGTPPSPLPPATDAKVLASPDPQRRVPTARRSIQFSKFGQLNWSRPIVPDEPVPAVPPLHPLQAAAAKLNGPSKPIVQIPARSRPNPAIDTVMRTAVPQQSPGSLNSSDDEQLPVTPPTTSSLPAGAAPPEIQAAKMWAVPHTDGLRGLGIAELEVPAIVTTRPLSTSSSESAGSLAGESVATASSSASSSSQPVPRKKVPTVTDSEIKASAANSPRRRPAVRHSLIVAPVSAGSGSSENVFTIAVAEPAPAPASDESEEEDDEPSFPLKSSFFKASGSPNMNAAAARRPFYAQGKAAMSAIDFSPRVSSPAGGAFPPFQKTPRNTSAQAVPTLATIEPLKIDKRDKRATMLPPARTATTTDIAPPMPMQPAEPPSPERTLSVKASTGFLGKHKKLSRFLGKA</sequence>
<dbReference type="Proteomes" id="UP001565368">
    <property type="component" value="Unassembled WGS sequence"/>
</dbReference>
<feature type="region of interest" description="Disordered" evidence="1">
    <location>
        <begin position="402"/>
        <end position="421"/>
    </location>
</feature>
<feature type="compositionally biased region" description="Basic and acidic residues" evidence="1">
    <location>
        <begin position="429"/>
        <end position="438"/>
    </location>
</feature>
<dbReference type="GeneID" id="95982159"/>
<gene>
    <name evidence="2" type="ORF">Q8F55_001116</name>
</gene>
<keyword evidence="3" id="KW-1185">Reference proteome</keyword>
<feature type="compositionally biased region" description="Pro residues" evidence="1">
    <location>
        <begin position="454"/>
        <end position="466"/>
    </location>
</feature>
<name>A0ABR3QFN0_9TREE</name>
<evidence type="ECO:0000313" key="2">
    <source>
        <dbReference type="EMBL" id="KAL1413357.1"/>
    </source>
</evidence>
<dbReference type="RefSeq" id="XP_069213301.1">
    <property type="nucleotide sequence ID" value="XM_069349757.1"/>
</dbReference>
<protein>
    <submittedName>
        <fullName evidence="2">Uncharacterized protein</fullName>
    </submittedName>
</protein>
<organism evidence="2 3">
    <name type="scientific">Vanrija albida</name>
    <dbReference type="NCBI Taxonomy" id="181172"/>
    <lineage>
        <taxon>Eukaryota</taxon>
        <taxon>Fungi</taxon>
        <taxon>Dikarya</taxon>
        <taxon>Basidiomycota</taxon>
        <taxon>Agaricomycotina</taxon>
        <taxon>Tremellomycetes</taxon>
        <taxon>Trichosporonales</taxon>
        <taxon>Trichosporonaceae</taxon>
        <taxon>Vanrija</taxon>
    </lineage>
</organism>
<comment type="caution">
    <text evidence="2">The sequence shown here is derived from an EMBL/GenBank/DDBJ whole genome shotgun (WGS) entry which is preliminary data.</text>
</comment>
<feature type="region of interest" description="Disordered" evidence="1">
    <location>
        <begin position="427"/>
        <end position="470"/>
    </location>
</feature>
<feature type="compositionally biased region" description="Low complexity" evidence="1">
    <location>
        <begin position="254"/>
        <end position="281"/>
    </location>
</feature>
<accession>A0ABR3QFN0</accession>
<feature type="region of interest" description="Disordered" evidence="1">
    <location>
        <begin position="162"/>
        <end position="219"/>
    </location>
</feature>
<feature type="region of interest" description="Disordered" evidence="1">
    <location>
        <begin position="29"/>
        <end position="122"/>
    </location>
</feature>